<proteinExistence type="predicted"/>
<comment type="caution">
    <text evidence="1">The sequence shown here is derived from an EMBL/GenBank/DDBJ whole genome shotgun (WGS) entry which is preliminary data.</text>
</comment>
<dbReference type="EMBL" id="JAACXV010014316">
    <property type="protein sequence ID" value="KAF7268617.1"/>
    <property type="molecule type" value="Genomic_DNA"/>
</dbReference>
<dbReference type="Proteomes" id="UP000625711">
    <property type="component" value="Unassembled WGS sequence"/>
</dbReference>
<evidence type="ECO:0000313" key="1">
    <source>
        <dbReference type="EMBL" id="KAF7268617.1"/>
    </source>
</evidence>
<name>A0A834I7M8_RHYFE</name>
<evidence type="ECO:0000313" key="2">
    <source>
        <dbReference type="Proteomes" id="UP000625711"/>
    </source>
</evidence>
<protein>
    <submittedName>
        <fullName evidence="1">Uncharacterized protein</fullName>
    </submittedName>
</protein>
<sequence length="109" mass="12225">MNPQEHVAGAEKFEVELVIILTISPFLNKQTINVLYTDGIPIFGANCVKRLRRFCDGNLDKQVEWANRMFATHGRSEMSRSATEPANGDLKDQIKLLKQQIASSSYRGG</sequence>
<reference evidence="1" key="1">
    <citation type="submission" date="2020-08" db="EMBL/GenBank/DDBJ databases">
        <title>Genome sequencing and assembly of the red palm weevil Rhynchophorus ferrugineus.</title>
        <authorList>
            <person name="Dias G.B."/>
            <person name="Bergman C.M."/>
            <person name="Manee M."/>
        </authorList>
    </citation>
    <scope>NUCLEOTIDE SEQUENCE</scope>
    <source>
        <strain evidence="1">AA-2017</strain>
        <tissue evidence="1">Whole larva</tissue>
    </source>
</reference>
<accession>A0A834I7M8</accession>
<keyword evidence="2" id="KW-1185">Reference proteome</keyword>
<dbReference type="AlphaFoldDB" id="A0A834I7M8"/>
<organism evidence="1 2">
    <name type="scientific">Rhynchophorus ferrugineus</name>
    <name type="common">Red palm weevil</name>
    <name type="synonym">Curculio ferrugineus</name>
    <dbReference type="NCBI Taxonomy" id="354439"/>
    <lineage>
        <taxon>Eukaryota</taxon>
        <taxon>Metazoa</taxon>
        <taxon>Ecdysozoa</taxon>
        <taxon>Arthropoda</taxon>
        <taxon>Hexapoda</taxon>
        <taxon>Insecta</taxon>
        <taxon>Pterygota</taxon>
        <taxon>Neoptera</taxon>
        <taxon>Endopterygota</taxon>
        <taxon>Coleoptera</taxon>
        <taxon>Polyphaga</taxon>
        <taxon>Cucujiformia</taxon>
        <taxon>Curculionidae</taxon>
        <taxon>Dryophthorinae</taxon>
        <taxon>Rhynchophorus</taxon>
    </lineage>
</organism>
<gene>
    <name evidence="1" type="ORF">GWI33_018267</name>
</gene>